<dbReference type="EMBL" id="BATC01000044">
    <property type="protein sequence ID" value="GAD59927.1"/>
    <property type="molecule type" value="Genomic_DNA"/>
</dbReference>
<keyword evidence="6" id="KW-0800">Toxin</keyword>
<dbReference type="Proteomes" id="UP000016569">
    <property type="component" value="Unassembled WGS sequence"/>
</dbReference>
<accession>A0A8E0NCM8</accession>
<dbReference type="SMART" id="SM00235">
    <property type="entry name" value="ZnMc"/>
    <property type="match status" value="1"/>
</dbReference>
<evidence type="ECO:0000256" key="4">
    <source>
        <dbReference type="ARBA" id="ARBA00009490"/>
    </source>
</evidence>
<evidence type="ECO:0000256" key="6">
    <source>
        <dbReference type="ARBA" id="ARBA00022656"/>
    </source>
</evidence>
<evidence type="ECO:0000256" key="2">
    <source>
        <dbReference type="ARBA" id="ARBA00004370"/>
    </source>
</evidence>
<keyword evidence="12" id="KW-1185">Reference proteome</keyword>
<dbReference type="Pfam" id="PF00353">
    <property type="entry name" value="HemolysinCabind"/>
    <property type="match status" value="3"/>
</dbReference>
<keyword evidence="5" id="KW-0964">Secreted</keyword>
<comment type="similarity">
    <text evidence="4">Belongs to the peptidase M10B family.</text>
</comment>
<proteinExistence type="inferred from homology"/>
<evidence type="ECO:0000256" key="8">
    <source>
        <dbReference type="ARBA" id="ARBA00023026"/>
    </source>
</evidence>
<dbReference type="SUPFAM" id="SSF55486">
    <property type="entry name" value="Metalloproteases ('zincins'), catalytic domain"/>
    <property type="match status" value="1"/>
</dbReference>
<dbReference type="Pfam" id="PF08548">
    <property type="entry name" value="Peptidase_M10_C"/>
    <property type="match status" value="1"/>
</dbReference>
<dbReference type="SUPFAM" id="SSF51120">
    <property type="entry name" value="beta-Roll"/>
    <property type="match status" value="1"/>
</dbReference>
<evidence type="ECO:0000259" key="10">
    <source>
        <dbReference type="SMART" id="SM00235"/>
    </source>
</evidence>
<keyword evidence="9" id="KW-0472">Membrane</keyword>
<evidence type="ECO:0000256" key="1">
    <source>
        <dbReference type="ARBA" id="ARBA00001913"/>
    </source>
</evidence>
<dbReference type="PRINTS" id="PR00313">
    <property type="entry name" value="CABNDNGRPT"/>
</dbReference>
<gene>
    <name evidence="11" type="ORF">MBEBAB_2177</name>
</gene>
<keyword evidence="8" id="KW-0843">Virulence</keyword>
<evidence type="ECO:0000256" key="7">
    <source>
        <dbReference type="ARBA" id="ARBA00022737"/>
    </source>
</evidence>
<name>A0A8E0NCM8_9CAUL</name>
<dbReference type="GO" id="GO:0016020">
    <property type="term" value="C:membrane"/>
    <property type="evidence" value="ECO:0007669"/>
    <property type="project" value="UniProtKB-SubCell"/>
</dbReference>
<dbReference type="Pfam" id="PF04151">
    <property type="entry name" value="PPC"/>
    <property type="match status" value="1"/>
</dbReference>
<dbReference type="InterPro" id="IPR018511">
    <property type="entry name" value="Hemolysin-typ_Ca-bd_CS"/>
</dbReference>
<dbReference type="GO" id="GO:0005615">
    <property type="term" value="C:extracellular space"/>
    <property type="evidence" value="ECO:0007669"/>
    <property type="project" value="InterPro"/>
</dbReference>
<dbReference type="InterPro" id="IPR024079">
    <property type="entry name" value="MetalloPept_cat_dom_sf"/>
</dbReference>
<dbReference type="SUPFAM" id="SSF89260">
    <property type="entry name" value="Collagen-binding domain"/>
    <property type="match status" value="1"/>
</dbReference>
<dbReference type="PROSITE" id="PS00330">
    <property type="entry name" value="HEMOLYSIN_CALCIUM"/>
    <property type="match status" value="1"/>
</dbReference>
<dbReference type="CDD" id="cd04277">
    <property type="entry name" value="ZnMc_serralysin_like"/>
    <property type="match status" value="1"/>
</dbReference>
<dbReference type="PRINTS" id="PR01488">
    <property type="entry name" value="RTXTOXINA"/>
</dbReference>
<evidence type="ECO:0000256" key="9">
    <source>
        <dbReference type="ARBA" id="ARBA00023136"/>
    </source>
</evidence>
<dbReference type="Pfam" id="PF13688">
    <property type="entry name" value="Reprolysin_5"/>
    <property type="match status" value="1"/>
</dbReference>
<dbReference type="AlphaFoldDB" id="A0A8E0NCM8"/>
<evidence type="ECO:0000313" key="12">
    <source>
        <dbReference type="Proteomes" id="UP000016569"/>
    </source>
</evidence>
<comment type="subcellular location">
    <subcellularLocation>
        <location evidence="2">Membrane</location>
    </subcellularLocation>
    <subcellularLocation>
        <location evidence="3">Secreted</location>
    </subcellularLocation>
</comment>
<evidence type="ECO:0000256" key="5">
    <source>
        <dbReference type="ARBA" id="ARBA00022525"/>
    </source>
</evidence>
<sequence length="635" mass="66013">MCGICGLGYFVRHEQDWPQVEEPFRINAEDRGGGPFGGKPSYTVEGAAGALARAGLIWGNGPGAVVTFAFRDTGPATMPNETSGFSRFNETQIAQTLLALQSWSDLANITFDRVGGSGYSNDAAILFSNYASGAEGAAAFASLPGNSAASAANGDVWVNNSLWYNASPAYMNYGRHTLTHEIGHALGLLHPGDYDASEGNPTYADADYREDTRQFSVMSYWSESITGAAFQGNHPAAPLLDDIAAIQLIYGANMSTRTGDTIYGFNSNTDRDFYSADDSGDALIFAVWDAGGYDTLDFSGYSQNQLIDLRQGHFSNVGGLTGNVAIAHGAVVERATGGSGNDIMYAAATPIAVAVADLVKAQGQVINTRGTAFSLDGGFGLQFDAGIISSTTIPHATGQATGSGTHEWYRFTAGEGETVTIDIDGTSGIDTVVRIYDAAGNPLAQNDDGPIDVGSSVRQDSFLSFTVPAGGVYYIVVGTYAGPGSDGFVDYAPVPVGASYTLNVSLSGAQIPDGYIMGSTLEGGMGDDTLTGNLGEDRLFGGDGNDVLDGRGGADRMVGGAGNDYYVFDDRGDRAVEEVDGGIDTVRSTASISLHENVENLFLAGTGSIFAGGNDLNNRLVGNSGNNEIQGGGGR</sequence>
<comment type="caution">
    <text evidence="11">The sequence shown here is derived from an EMBL/GenBank/DDBJ whole genome shotgun (WGS) entry which is preliminary data.</text>
</comment>
<dbReference type="Gene3D" id="3.40.390.10">
    <property type="entry name" value="Collagenase (Catalytic Domain)"/>
    <property type="match status" value="1"/>
</dbReference>
<dbReference type="OrthoDB" id="7202227at2"/>
<feature type="domain" description="Peptidase metallopeptidase" evidence="10">
    <location>
        <begin position="54"/>
        <end position="236"/>
    </location>
</feature>
<evidence type="ECO:0000313" key="11">
    <source>
        <dbReference type="EMBL" id="GAD59927.1"/>
    </source>
</evidence>
<reference evidence="12" key="1">
    <citation type="journal article" date="2013" name="Genome Announc.">
        <title>Draft Genome Sequence of the Dimorphic Prosthecate Bacterium Brevundimonas abyssalis TAR-001T.</title>
        <authorList>
            <person name="Tsubouchi T."/>
            <person name="Nishi S."/>
            <person name="Usui K."/>
            <person name="Shimane Y."/>
            <person name="Takaki Y."/>
            <person name="Maruyama T."/>
            <person name="Hatada Y."/>
        </authorList>
    </citation>
    <scope>NUCLEOTIDE SEQUENCE [LARGE SCALE GENOMIC DNA]</scope>
    <source>
        <strain evidence="12">TAR-001</strain>
    </source>
</reference>
<dbReference type="InterPro" id="IPR011049">
    <property type="entry name" value="Serralysin-like_metalloprot_C"/>
</dbReference>
<organism evidence="11 12">
    <name type="scientific">Brevundimonas abyssalis TAR-001</name>
    <dbReference type="NCBI Taxonomy" id="1391729"/>
    <lineage>
        <taxon>Bacteria</taxon>
        <taxon>Pseudomonadati</taxon>
        <taxon>Pseudomonadota</taxon>
        <taxon>Alphaproteobacteria</taxon>
        <taxon>Caulobacterales</taxon>
        <taxon>Caulobacteraceae</taxon>
        <taxon>Brevundimonas</taxon>
    </lineage>
</organism>
<dbReference type="InterPro" id="IPR013858">
    <property type="entry name" value="Peptidase_M10B_C"/>
</dbReference>
<dbReference type="GO" id="GO:0090729">
    <property type="term" value="F:toxin activity"/>
    <property type="evidence" value="ECO:0007669"/>
    <property type="project" value="UniProtKB-KW"/>
</dbReference>
<dbReference type="GO" id="GO:0006508">
    <property type="term" value="P:proteolysis"/>
    <property type="evidence" value="ECO:0007669"/>
    <property type="project" value="InterPro"/>
</dbReference>
<dbReference type="InterPro" id="IPR003995">
    <property type="entry name" value="RTX_toxin_determinant-A"/>
</dbReference>
<evidence type="ECO:0000256" key="3">
    <source>
        <dbReference type="ARBA" id="ARBA00004613"/>
    </source>
</evidence>
<dbReference type="InterPro" id="IPR006026">
    <property type="entry name" value="Peptidase_Metallo"/>
</dbReference>
<dbReference type="GO" id="GO:0008270">
    <property type="term" value="F:zinc ion binding"/>
    <property type="evidence" value="ECO:0007669"/>
    <property type="project" value="InterPro"/>
</dbReference>
<comment type="cofactor">
    <cofactor evidence="1">
        <name>Ca(2+)</name>
        <dbReference type="ChEBI" id="CHEBI:29108"/>
    </cofactor>
</comment>
<dbReference type="Gene3D" id="2.150.10.10">
    <property type="entry name" value="Serralysin-like metalloprotease, C-terminal"/>
    <property type="match status" value="2"/>
</dbReference>
<dbReference type="GO" id="GO:0008237">
    <property type="term" value="F:metallopeptidase activity"/>
    <property type="evidence" value="ECO:0007669"/>
    <property type="project" value="InterPro"/>
</dbReference>
<protein>
    <submittedName>
        <fullName evidence="11">Secreted alkaline metalloproteinase, PrtA/B/C/G homolog</fullName>
    </submittedName>
</protein>
<keyword evidence="7" id="KW-0677">Repeat</keyword>
<dbReference type="RefSeq" id="WP_021698021.1">
    <property type="nucleotide sequence ID" value="NZ_BATC01000044.1"/>
</dbReference>
<dbReference type="InterPro" id="IPR007280">
    <property type="entry name" value="Peptidase_C_arc/bac"/>
</dbReference>
<dbReference type="InterPro" id="IPR001343">
    <property type="entry name" value="Hemolysn_Ca-bd"/>
</dbReference>
<dbReference type="InterPro" id="IPR034033">
    <property type="entry name" value="Serralysin-like"/>
</dbReference>
<dbReference type="GO" id="GO:0005509">
    <property type="term" value="F:calcium ion binding"/>
    <property type="evidence" value="ECO:0007669"/>
    <property type="project" value="InterPro"/>
</dbReference>